<evidence type="ECO:0000313" key="1">
    <source>
        <dbReference type="EMBL" id="TNN23080.1"/>
    </source>
</evidence>
<name>A0A4Z2E3F4_9TELE</name>
<keyword evidence="2" id="KW-1185">Reference proteome</keyword>
<dbReference type="EMBL" id="SRLO01019880">
    <property type="protein sequence ID" value="TNN23080.1"/>
    <property type="molecule type" value="Genomic_DNA"/>
</dbReference>
<protein>
    <submittedName>
        <fullName evidence="1">Uncharacterized protein</fullName>
    </submittedName>
</protein>
<dbReference type="AlphaFoldDB" id="A0A4Z2E3F4"/>
<gene>
    <name evidence="1" type="ORF">EYF80_066803</name>
</gene>
<organism evidence="1 2">
    <name type="scientific">Liparis tanakae</name>
    <name type="common">Tanaka's snailfish</name>
    <dbReference type="NCBI Taxonomy" id="230148"/>
    <lineage>
        <taxon>Eukaryota</taxon>
        <taxon>Metazoa</taxon>
        <taxon>Chordata</taxon>
        <taxon>Craniata</taxon>
        <taxon>Vertebrata</taxon>
        <taxon>Euteleostomi</taxon>
        <taxon>Actinopterygii</taxon>
        <taxon>Neopterygii</taxon>
        <taxon>Teleostei</taxon>
        <taxon>Neoteleostei</taxon>
        <taxon>Acanthomorphata</taxon>
        <taxon>Eupercaria</taxon>
        <taxon>Perciformes</taxon>
        <taxon>Cottioidei</taxon>
        <taxon>Cottales</taxon>
        <taxon>Liparidae</taxon>
        <taxon>Liparis</taxon>
    </lineage>
</organism>
<sequence>MTFHLLKCFRFGILSFDLTENPKIFLVIVNNICLWIFPFQDVPSIKCKKSADTLYIFVYI</sequence>
<dbReference type="Proteomes" id="UP000314294">
    <property type="component" value="Unassembled WGS sequence"/>
</dbReference>
<evidence type="ECO:0000313" key="2">
    <source>
        <dbReference type="Proteomes" id="UP000314294"/>
    </source>
</evidence>
<reference evidence="1 2" key="1">
    <citation type="submission" date="2019-03" db="EMBL/GenBank/DDBJ databases">
        <title>First draft genome of Liparis tanakae, snailfish: a comprehensive survey of snailfish specific genes.</title>
        <authorList>
            <person name="Kim W."/>
            <person name="Song I."/>
            <person name="Jeong J.-H."/>
            <person name="Kim D."/>
            <person name="Kim S."/>
            <person name="Ryu S."/>
            <person name="Song J.Y."/>
            <person name="Lee S.K."/>
        </authorList>
    </citation>
    <scope>NUCLEOTIDE SEQUENCE [LARGE SCALE GENOMIC DNA]</scope>
    <source>
        <tissue evidence="1">Muscle</tissue>
    </source>
</reference>
<comment type="caution">
    <text evidence="1">The sequence shown here is derived from an EMBL/GenBank/DDBJ whole genome shotgun (WGS) entry which is preliminary data.</text>
</comment>
<accession>A0A4Z2E3F4</accession>
<proteinExistence type="predicted"/>